<feature type="compositionally biased region" description="Low complexity" evidence="7">
    <location>
        <begin position="172"/>
        <end position="191"/>
    </location>
</feature>
<keyword evidence="10" id="KW-1185">Reference proteome</keyword>
<feature type="compositionally biased region" description="Polar residues" evidence="7">
    <location>
        <begin position="150"/>
        <end position="171"/>
    </location>
</feature>
<feature type="compositionally biased region" description="Polar residues" evidence="7">
    <location>
        <begin position="205"/>
        <end position="214"/>
    </location>
</feature>
<name>A0ABQ5KJT5_9EUKA</name>
<protein>
    <recommendedName>
        <fullName evidence="6">Chromatin-remodeling ATPase INO80</fullName>
        <ecNumber evidence="6">3.6.4.-</ecNumber>
    </recommendedName>
</protein>
<proteinExistence type="inferred from homology"/>
<feature type="non-terminal residue" evidence="9">
    <location>
        <position position="1"/>
    </location>
</feature>
<feature type="region of interest" description="Disordered" evidence="7">
    <location>
        <begin position="993"/>
        <end position="1021"/>
    </location>
</feature>
<feature type="region of interest" description="Disordered" evidence="7">
    <location>
        <begin position="891"/>
        <end position="935"/>
    </location>
</feature>
<feature type="region of interest" description="Disordered" evidence="7">
    <location>
        <begin position="1"/>
        <end position="36"/>
    </location>
</feature>
<feature type="compositionally biased region" description="Polar residues" evidence="7">
    <location>
        <begin position="993"/>
        <end position="1005"/>
    </location>
</feature>
<accession>A0ABQ5KJT5</accession>
<evidence type="ECO:0000313" key="10">
    <source>
        <dbReference type="Proteomes" id="UP001057375"/>
    </source>
</evidence>
<dbReference type="InterPro" id="IPR000330">
    <property type="entry name" value="SNF2_N"/>
</dbReference>
<feature type="compositionally biased region" description="Basic and acidic residues" evidence="7">
    <location>
        <begin position="132"/>
        <end position="145"/>
    </location>
</feature>
<dbReference type="EMBL" id="BQXS01010051">
    <property type="protein sequence ID" value="GKT32775.1"/>
    <property type="molecule type" value="Genomic_DNA"/>
</dbReference>
<dbReference type="InterPro" id="IPR050520">
    <property type="entry name" value="INO80/SWR1_helicase"/>
</dbReference>
<feature type="compositionally biased region" description="Polar residues" evidence="7">
    <location>
        <begin position="903"/>
        <end position="912"/>
    </location>
</feature>
<comment type="function">
    <text evidence="6">ATPase component of the INO80 complex which remodels chromatin by shifting nucleosomes and is involved in DNA repair.</text>
</comment>
<sequence length="1021" mass="114532">KDDHNKYDDQSKEEEKEELDAEKEEGEEEKDSELISDSVVFGSLDIGNDETIDFNNSMNVRQIARLRAQKAHQRTQDRLIQWELHSNNNNTNKRGKKKGKLSTDSSYTITVDSSSTSTSSSDITDDMGTDDSYSRDDDGVEKENGEENELSSSFSEMLSGHSTMRGTTAKNSSSSMILPSSSSCATSSLSSDSDEPSTKRVGLPQGTTNTATRTSSSSSSSSSSSAFSLSGSNIALLTPPPIFSGVLKHYQLEGFTWLVSLFDNGMNGILADDMGTGKTVQTIAFLSFLYFYRGVYGPFLIVTPTSTCPNWVYEIQRFCPTFKVCPYWGSPVQRKGLRKLWNYGFGKKSSLIHIIVTSYPIVVKDEALFSKIKWCMIVCDEAQALKGTSSQRWTVLTRFKCRNRLLLSGTPIQNDLTELWALLHFIMPDLFDNLDQFIGWFCGESSARSKQHGSSSEVTAGGGAHSATTGGTTSFSSSNVDKFRLSPTQLSHLKNVLKPFMLRRVKDDVEKEIGSKKIVSIECPFTPLQRQMYFDLQKTIPSGSILSVLETIPKFDDALDDETLLAASSSSSSSSSVLASNLKNVLVQLQKVCNHPFLFFRPDRIEPVRMSYKIPQSVDRFKFKISTNSKYVSSDGNEHLRIDARSEKRKRKMRKEKGEKPLYIRNEKEKKYYHHFDREEHSILGFPEKVTDFLRKRGGKRRFRYLYESILEEEKLANELDMCFDHENHDGMVQQNDIGDIKNSNYNKNNYSLLRGLFPHPIHSHPSLQSLSSSLHRQLQYQYRNKRIASAIIPAFFSTPPLRSVSHIIHSGDMFIDRMIEREIGEIGGREEEEEGELLHIGVAGMKDEGKDEYLREQRDNYNIVGSSSLSLPYGDSASKTVIITPIPEEETTHTRSRRRSMGTKSSVTEGTDGTVYSDGSIMEEDGERGGDSGGILVEQLVDSDFDSRGDVKSMRRGHCFSDFTAIVSANEVIAPYRDLSSTSSRIKTIGSTGVSIQPCRSRNPSSKRRHLITGMNRDDH</sequence>
<dbReference type="EC" id="3.6.4.-" evidence="6"/>
<feature type="non-terminal residue" evidence="9">
    <location>
        <position position="1021"/>
    </location>
</feature>
<reference evidence="9" key="1">
    <citation type="submission" date="2022-03" db="EMBL/GenBank/DDBJ databases">
        <title>Draft genome sequence of Aduncisulcus paluster, a free-living microaerophilic Fornicata.</title>
        <authorList>
            <person name="Yuyama I."/>
            <person name="Kume K."/>
            <person name="Tamura T."/>
            <person name="Inagaki Y."/>
            <person name="Hashimoto T."/>
        </authorList>
    </citation>
    <scope>NUCLEOTIDE SEQUENCE</scope>
    <source>
        <strain evidence="9">NY0171</strain>
    </source>
</reference>
<comment type="subcellular location">
    <subcellularLocation>
        <location evidence="1 6">Nucleus</location>
    </subcellularLocation>
</comment>
<keyword evidence="2" id="KW-0547">Nucleotide-binding</keyword>
<feature type="compositionally biased region" description="Low complexity" evidence="7">
    <location>
        <begin position="465"/>
        <end position="477"/>
    </location>
</feature>
<evidence type="ECO:0000256" key="6">
    <source>
        <dbReference type="RuleBase" id="RU368001"/>
    </source>
</evidence>
<evidence type="ECO:0000259" key="8">
    <source>
        <dbReference type="PROSITE" id="PS51192"/>
    </source>
</evidence>
<evidence type="ECO:0000256" key="5">
    <source>
        <dbReference type="ARBA" id="ARBA00023242"/>
    </source>
</evidence>
<evidence type="ECO:0000313" key="9">
    <source>
        <dbReference type="EMBL" id="GKT32775.1"/>
    </source>
</evidence>
<feature type="compositionally biased region" description="Low complexity" evidence="7">
    <location>
        <begin position="215"/>
        <end position="225"/>
    </location>
</feature>
<dbReference type="Proteomes" id="UP001057375">
    <property type="component" value="Unassembled WGS sequence"/>
</dbReference>
<comment type="similarity">
    <text evidence="6">Belongs to the SNF2/RAD54 helicase family.</text>
</comment>
<keyword evidence="6" id="KW-0234">DNA repair</keyword>
<dbReference type="Pfam" id="PF00176">
    <property type="entry name" value="SNF2-rel_dom"/>
    <property type="match status" value="1"/>
</dbReference>
<gene>
    <name evidence="9" type="ORF">ADUPG1_006847</name>
</gene>
<dbReference type="InterPro" id="IPR038718">
    <property type="entry name" value="SNF2-like_sf"/>
</dbReference>
<keyword evidence="4 6" id="KW-0238">DNA-binding</keyword>
<comment type="subunit">
    <text evidence="6">Component of the INO80 chromatin-remodeling complex.</text>
</comment>
<comment type="domain">
    <text evidence="6">The DBINO region is involved in binding to DNA.</text>
</comment>
<feature type="compositionally biased region" description="Low complexity" evidence="7">
    <location>
        <begin position="102"/>
        <end position="122"/>
    </location>
</feature>
<dbReference type="PROSITE" id="PS51192">
    <property type="entry name" value="HELICASE_ATP_BIND_1"/>
    <property type="match status" value="1"/>
</dbReference>
<keyword evidence="5" id="KW-0539">Nucleus</keyword>
<dbReference type="Gene3D" id="3.40.50.300">
    <property type="entry name" value="P-loop containing nucleotide triphosphate hydrolases"/>
    <property type="match status" value="1"/>
</dbReference>
<dbReference type="PANTHER" id="PTHR45685:SF2">
    <property type="entry name" value="CHROMATIN-REMODELING ATPASE INO80"/>
    <property type="match status" value="1"/>
</dbReference>
<evidence type="ECO:0000256" key="1">
    <source>
        <dbReference type="ARBA" id="ARBA00004123"/>
    </source>
</evidence>
<dbReference type="InterPro" id="IPR014001">
    <property type="entry name" value="Helicase_ATP-bd"/>
</dbReference>
<evidence type="ECO:0000256" key="4">
    <source>
        <dbReference type="ARBA" id="ARBA00023125"/>
    </source>
</evidence>
<keyword evidence="3 6" id="KW-0067">ATP-binding</keyword>
<dbReference type="SMART" id="SM00487">
    <property type="entry name" value="DEXDc"/>
    <property type="match status" value="1"/>
</dbReference>
<feature type="domain" description="Helicase ATP-binding" evidence="8">
    <location>
        <begin position="259"/>
        <end position="429"/>
    </location>
</feature>
<feature type="compositionally biased region" description="Basic and acidic residues" evidence="7">
    <location>
        <begin position="1"/>
        <end position="14"/>
    </location>
</feature>
<comment type="catalytic activity">
    <reaction evidence="6">
        <text>ATP + H2O = ADP + phosphate + H(+)</text>
        <dbReference type="Rhea" id="RHEA:13065"/>
        <dbReference type="ChEBI" id="CHEBI:15377"/>
        <dbReference type="ChEBI" id="CHEBI:15378"/>
        <dbReference type="ChEBI" id="CHEBI:30616"/>
        <dbReference type="ChEBI" id="CHEBI:43474"/>
        <dbReference type="ChEBI" id="CHEBI:456216"/>
    </reaction>
</comment>
<keyword evidence="6" id="KW-0378">Hydrolase</keyword>
<dbReference type="SUPFAM" id="SSF52540">
    <property type="entry name" value="P-loop containing nucleoside triphosphate hydrolases"/>
    <property type="match status" value="1"/>
</dbReference>
<feature type="region of interest" description="Disordered" evidence="7">
    <location>
        <begin position="80"/>
        <end position="225"/>
    </location>
</feature>
<evidence type="ECO:0000256" key="7">
    <source>
        <dbReference type="SAM" id="MobiDB-lite"/>
    </source>
</evidence>
<feature type="region of interest" description="Disordered" evidence="7">
    <location>
        <begin position="452"/>
        <end position="477"/>
    </location>
</feature>
<dbReference type="InterPro" id="IPR027417">
    <property type="entry name" value="P-loop_NTPase"/>
</dbReference>
<keyword evidence="6" id="KW-0227">DNA damage</keyword>
<evidence type="ECO:0000256" key="3">
    <source>
        <dbReference type="ARBA" id="ARBA00022840"/>
    </source>
</evidence>
<evidence type="ECO:0000256" key="2">
    <source>
        <dbReference type="ARBA" id="ARBA00022741"/>
    </source>
</evidence>
<dbReference type="PANTHER" id="PTHR45685">
    <property type="entry name" value="HELICASE SRCAP-RELATED"/>
    <property type="match status" value="1"/>
</dbReference>
<comment type="caution">
    <text evidence="9">The sequence shown here is derived from an EMBL/GenBank/DDBJ whole genome shotgun (WGS) entry which is preliminary data.</text>
</comment>
<feature type="compositionally biased region" description="Acidic residues" evidence="7">
    <location>
        <begin position="15"/>
        <end position="31"/>
    </location>
</feature>
<organism evidence="9 10">
    <name type="scientific">Aduncisulcus paluster</name>
    <dbReference type="NCBI Taxonomy" id="2918883"/>
    <lineage>
        <taxon>Eukaryota</taxon>
        <taxon>Metamonada</taxon>
        <taxon>Carpediemonas-like organisms</taxon>
        <taxon>Aduncisulcus</taxon>
    </lineage>
</organism>
<dbReference type="Gene3D" id="3.40.50.10810">
    <property type="entry name" value="Tandem AAA-ATPase domain"/>
    <property type="match status" value="1"/>
</dbReference>